<sequence>MFLHCPLRSRGVHHGVSPRCTARRPHPSRQVFLRARGGQGRSRVPGLAPDHRSYPRRPSRMAEQIKRDVSEIVREMDWTLTPREAGAAAPPPMVTVTEVRVSLDFRNATVEVSVFGDNVEAEEYVKMLRTRSGQIRHELARRMRHQRVVPQLQFRESRMGSALRTLQVLDALKRKREARSQDGEEEQEQEQESDEWETDADGELDADELFIRNDQADDQKKRRENEYT</sequence>
<keyword evidence="3" id="KW-1185">Reference proteome</keyword>
<reference evidence="2 3" key="1">
    <citation type="submission" date="2022-07" db="EMBL/GenBank/DDBJ databases">
        <title>Genome-wide signatures of adaptation to extreme environments.</title>
        <authorList>
            <person name="Cho C.H."/>
            <person name="Yoon H.S."/>
        </authorList>
    </citation>
    <scope>NUCLEOTIDE SEQUENCE [LARGE SCALE GENOMIC DNA]</scope>
    <source>
        <strain evidence="2 3">DBV 063 E5</strain>
    </source>
</reference>
<protein>
    <recommendedName>
        <fullName evidence="4">Ribosome-binding factor A</fullName>
    </recommendedName>
</protein>
<dbReference type="GO" id="GO:0006364">
    <property type="term" value="P:rRNA processing"/>
    <property type="evidence" value="ECO:0007669"/>
    <property type="project" value="InterPro"/>
</dbReference>
<dbReference type="Gene3D" id="3.30.300.20">
    <property type="match status" value="1"/>
</dbReference>
<feature type="compositionally biased region" description="Basic and acidic residues" evidence="1">
    <location>
        <begin position="209"/>
        <end position="228"/>
    </location>
</feature>
<name>A0AAV9IR21_CYACA</name>
<dbReference type="InterPro" id="IPR023799">
    <property type="entry name" value="RbfA_dom_sf"/>
</dbReference>
<dbReference type="InterPro" id="IPR000238">
    <property type="entry name" value="RbfA"/>
</dbReference>
<comment type="caution">
    <text evidence="2">The sequence shown here is derived from an EMBL/GenBank/DDBJ whole genome shotgun (WGS) entry which is preliminary data.</text>
</comment>
<accession>A0AAV9IR21</accession>
<dbReference type="PANTHER" id="PTHR33515">
    <property type="entry name" value="RIBOSOME-BINDING FACTOR A, CHLOROPLASTIC-RELATED"/>
    <property type="match status" value="1"/>
</dbReference>
<dbReference type="AlphaFoldDB" id="A0AAV9IR21"/>
<dbReference type="SUPFAM" id="SSF89919">
    <property type="entry name" value="Ribosome-binding factor A, RbfA"/>
    <property type="match status" value="1"/>
</dbReference>
<dbReference type="GO" id="GO:0005829">
    <property type="term" value="C:cytosol"/>
    <property type="evidence" value="ECO:0007669"/>
    <property type="project" value="TreeGrafter"/>
</dbReference>
<dbReference type="PANTHER" id="PTHR33515:SF1">
    <property type="entry name" value="RIBOSOME-BINDING FACTOR A, CHLOROPLASTIC-RELATED"/>
    <property type="match status" value="1"/>
</dbReference>
<evidence type="ECO:0000313" key="3">
    <source>
        <dbReference type="Proteomes" id="UP001301350"/>
    </source>
</evidence>
<evidence type="ECO:0000313" key="2">
    <source>
        <dbReference type="EMBL" id="KAK4534764.1"/>
    </source>
</evidence>
<evidence type="ECO:0008006" key="4">
    <source>
        <dbReference type="Google" id="ProtNLM"/>
    </source>
</evidence>
<feature type="region of interest" description="Disordered" evidence="1">
    <location>
        <begin position="176"/>
        <end position="228"/>
    </location>
</feature>
<gene>
    <name evidence="2" type="ORF">CDCA_CDCA02G0789</name>
</gene>
<dbReference type="GO" id="GO:0043024">
    <property type="term" value="F:ribosomal small subunit binding"/>
    <property type="evidence" value="ECO:0007669"/>
    <property type="project" value="TreeGrafter"/>
</dbReference>
<evidence type="ECO:0000256" key="1">
    <source>
        <dbReference type="SAM" id="MobiDB-lite"/>
    </source>
</evidence>
<dbReference type="Proteomes" id="UP001301350">
    <property type="component" value="Unassembled WGS sequence"/>
</dbReference>
<proteinExistence type="predicted"/>
<dbReference type="Pfam" id="PF02033">
    <property type="entry name" value="RBFA"/>
    <property type="match status" value="1"/>
</dbReference>
<dbReference type="EMBL" id="JANCYW010000002">
    <property type="protein sequence ID" value="KAK4534764.1"/>
    <property type="molecule type" value="Genomic_DNA"/>
</dbReference>
<organism evidence="2 3">
    <name type="scientific">Cyanidium caldarium</name>
    <name type="common">Red alga</name>
    <dbReference type="NCBI Taxonomy" id="2771"/>
    <lineage>
        <taxon>Eukaryota</taxon>
        <taxon>Rhodophyta</taxon>
        <taxon>Bangiophyceae</taxon>
        <taxon>Cyanidiales</taxon>
        <taxon>Cyanidiaceae</taxon>
        <taxon>Cyanidium</taxon>
    </lineage>
</organism>
<feature type="region of interest" description="Disordered" evidence="1">
    <location>
        <begin position="36"/>
        <end position="58"/>
    </location>
</feature>
<feature type="compositionally biased region" description="Acidic residues" evidence="1">
    <location>
        <begin position="183"/>
        <end position="208"/>
    </location>
</feature>
<dbReference type="InterPro" id="IPR015946">
    <property type="entry name" value="KH_dom-like_a/b"/>
</dbReference>